<dbReference type="AlphaFoldDB" id="A0A1M7AHH7"/>
<gene>
    <name evidence="1" type="ORF">SAMN05443637_12810</name>
</gene>
<organism evidence="1 2">
    <name type="scientific">Pseudonocardia thermophila</name>
    <dbReference type="NCBI Taxonomy" id="1848"/>
    <lineage>
        <taxon>Bacteria</taxon>
        <taxon>Bacillati</taxon>
        <taxon>Actinomycetota</taxon>
        <taxon>Actinomycetes</taxon>
        <taxon>Pseudonocardiales</taxon>
        <taxon>Pseudonocardiaceae</taxon>
        <taxon>Pseudonocardia</taxon>
    </lineage>
</organism>
<dbReference type="EMBL" id="FRAP01000028">
    <property type="protein sequence ID" value="SHL42210.1"/>
    <property type="molecule type" value="Genomic_DNA"/>
</dbReference>
<evidence type="ECO:0000313" key="1">
    <source>
        <dbReference type="EMBL" id="SHL42210.1"/>
    </source>
</evidence>
<name>A0A1M7AHH7_PSETH</name>
<proteinExistence type="predicted"/>
<dbReference type="STRING" id="1848.SAMN05443637_12810"/>
<keyword evidence="2" id="KW-1185">Reference proteome</keyword>
<reference evidence="1 2" key="1">
    <citation type="submission" date="2016-11" db="EMBL/GenBank/DDBJ databases">
        <authorList>
            <person name="Jaros S."/>
            <person name="Januszkiewicz K."/>
            <person name="Wedrychowicz H."/>
        </authorList>
    </citation>
    <scope>NUCLEOTIDE SEQUENCE [LARGE SCALE GENOMIC DNA]</scope>
    <source>
        <strain evidence="1 2">DSM 43832</strain>
    </source>
</reference>
<dbReference type="Proteomes" id="UP000184363">
    <property type="component" value="Unassembled WGS sequence"/>
</dbReference>
<dbReference type="RefSeq" id="WP_143172399.1">
    <property type="nucleotide sequence ID" value="NZ_FRAP01000028.1"/>
</dbReference>
<evidence type="ECO:0000313" key="2">
    <source>
        <dbReference type="Proteomes" id="UP000184363"/>
    </source>
</evidence>
<sequence length="101" mass="11833">MTMPPIPHDDEVTREYRRALDELNLLFAQLTGRPPYMDAQSRAYREMTPADAVPDEDIPRWASRCHDPLDPTRPVAEQLRLPEQYEAERWDRLRIDTGGGW</sequence>
<protein>
    <submittedName>
        <fullName evidence="1">Uncharacterized protein</fullName>
    </submittedName>
</protein>
<accession>A0A1M7AHH7</accession>